<dbReference type="SUPFAM" id="SSF53335">
    <property type="entry name" value="S-adenosyl-L-methionine-dependent methyltransferases"/>
    <property type="match status" value="1"/>
</dbReference>
<organism evidence="1 2">
    <name type="scientific">Mycobacteroides abscessus</name>
    <dbReference type="NCBI Taxonomy" id="36809"/>
    <lineage>
        <taxon>Bacteria</taxon>
        <taxon>Bacillati</taxon>
        <taxon>Actinomycetota</taxon>
        <taxon>Actinomycetes</taxon>
        <taxon>Mycobacteriales</taxon>
        <taxon>Mycobacteriaceae</taxon>
        <taxon>Mycobacteroides</taxon>
    </lineage>
</organism>
<protein>
    <submittedName>
        <fullName evidence="1">Putative methyltransferase</fullName>
    </submittedName>
</protein>
<reference evidence="1 2" key="1">
    <citation type="submission" date="2015-03" db="EMBL/GenBank/DDBJ databases">
        <authorList>
            <person name="Murphy D."/>
        </authorList>
    </citation>
    <scope>NUCLEOTIDE SEQUENCE [LARGE SCALE GENOMIC DNA]</scope>
    <source>
        <strain evidence="1 2">PAP088</strain>
    </source>
</reference>
<dbReference type="Proteomes" id="UP000045782">
    <property type="component" value="Unassembled WGS sequence"/>
</dbReference>
<dbReference type="AlphaFoldDB" id="A0A0U0ZIA4"/>
<evidence type="ECO:0000313" key="1">
    <source>
        <dbReference type="EMBL" id="CPV39652.1"/>
    </source>
</evidence>
<dbReference type="Pfam" id="PF13578">
    <property type="entry name" value="Methyltransf_24"/>
    <property type="match status" value="1"/>
</dbReference>
<dbReference type="InterPro" id="IPR029063">
    <property type="entry name" value="SAM-dependent_MTases_sf"/>
</dbReference>
<gene>
    <name evidence="1" type="ORF">ERS075579_01071</name>
</gene>
<dbReference type="CDD" id="cd02440">
    <property type="entry name" value="AdoMet_MTases"/>
    <property type="match status" value="1"/>
</dbReference>
<name>A0A0U0ZIA4_9MYCO</name>
<keyword evidence="1" id="KW-0808">Transferase</keyword>
<dbReference type="GO" id="GO:0032259">
    <property type="term" value="P:methylation"/>
    <property type="evidence" value="ECO:0007669"/>
    <property type="project" value="UniProtKB-KW"/>
</dbReference>
<sequence>MPLFRLTLQPKPPFIARRYRYAGRRRMLDALGPDLAGKVLMSADDTPAMDTPIGRIFEGAEKVHKLRHYLPIYQHALTRTERMLEIGVDRGGSLQMWREYLPDATIVGLDINPESAQHDDPEHRIHVRIGDQTDVRFLGAVVDELGPFDTILDDGGHTPKQMIGSFRYLFPRLRPGGVYIVEDVCANYWTIYRDQRESFIDFTKWLMDAMHAHYLEMNSVYQIMEGHPRRLDGVQVPRATTIIDRIEVFDSVVVIHRAEKPKSLPRAVFR</sequence>
<dbReference type="GO" id="GO:0008168">
    <property type="term" value="F:methyltransferase activity"/>
    <property type="evidence" value="ECO:0007669"/>
    <property type="project" value="UniProtKB-KW"/>
</dbReference>
<proteinExistence type="predicted"/>
<dbReference type="EMBL" id="CSWP01000002">
    <property type="protein sequence ID" value="CPV39652.1"/>
    <property type="molecule type" value="Genomic_DNA"/>
</dbReference>
<keyword evidence="1" id="KW-0489">Methyltransferase</keyword>
<accession>A0A0U0ZIA4</accession>
<evidence type="ECO:0000313" key="2">
    <source>
        <dbReference type="Proteomes" id="UP000045782"/>
    </source>
</evidence>
<dbReference type="Gene3D" id="3.40.50.150">
    <property type="entry name" value="Vaccinia Virus protein VP39"/>
    <property type="match status" value="1"/>
</dbReference>